<evidence type="ECO:0000256" key="7">
    <source>
        <dbReference type="ARBA" id="ARBA00023049"/>
    </source>
</evidence>
<comment type="similarity">
    <text evidence="1">Belongs to the peptidase M67A family. BRCC36 subfamily.</text>
</comment>
<keyword evidence="5" id="KW-0378">Hydrolase</keyword>
<dbReference type="GO" id="GO:0046872">
    <property type="term" value="F:metal ion binding"/>
    <property type="evidence" value="ECO:0007669"/>
    <property type="project" value="UniProtKB-KW"/>
</dbReference>
<dbReference type="AlphaFoldDB" id="A0A8B8FHQ1"/>
<dbReference type="GO" id="GO:0006281">
    <property type="term" value="P:DNA repair"/>
    <property type="evidence" value="ECO:0007669"/>
    <property type="project" value="InterPro"/>
</dbReference>
<protein>
    <submittedName>
        <fullName evidence="10">Lys-63-specific deubiquitinase BRCC36-like</fullName>
    </submittedName>
</protein>
<keyword evidence="3" id="KW-0479">Metal-binding</keyword>
<feature type="domain" description="MPN" evidence="8">
    <location>
        <begin position="12"/>
        <end position="151"/>
    </location>
</feature>
<keyword evidence="6" id="KW-0862">Zinc</keyword>
<keyword evidence="2" id="KW-0645">Protease</keyword>
<gene>
    <name evidence="10" type="primary">LOC112683412</name>
</gene>
<name>A0A8B8FHQ1_9HEMI</name>
<dbReference type="OrthoDB" id="446074at2759"/>
<accession>A0A8B8FHQ1</accession>
<dbReference type="GO" id="GO:0070552">
    <property type="term" value="C:BRISC complex"/>
    <property type="evidence" value="ECO:0007669"/>
    <property type="project" value="InterPro"/>
</dbReference>
<dbReference type="SUPFAM" id="SSF102712">
    <property type="entry name" value="JAB1/MPN domain"/>
    <property type="match status" value="1"/>
</dbReference>
<keyword evidence="4" id="KW-0833">Ubl conjugation pathway</keyword>
<dbReference type="Proteomes" id="UP000694846">
    <property type="component" value="Unplaced"/>
</dbReference>
<dbReference type="InterPro" id="IPR040749">
    <property type="entry name" value="BRCC36_C"/>
</dbReference>
<organism evidence="9 10">
    <name type="scientific">Sipha flava</name>
    <name type="common">yellow sugarcane aphid</name>
    <dbReference type="NCBI Taxonomy" id="143950"/>
    <lineage>
        <taxon>Eukaryota</taxon>
        <taxon>Metazoa</taxon>
        <taxon>Ecdysozoa</taxon>
        <taxon>Arthropoda</taxon>
        <taxon>Hexapoda</taxon>
        <taxon>Insecta</taxon>
        <taxon>Pterygota</taxon>
        <taxon>Neoptera</taxon>
        <taxon>Paraneoptera</taxon>
        <taxon>Hemiptera</taxon>
        <taxon>Sternorrhyncha</taxon>
        <taxon>Aphidomorpha</taxon>
        <taxon>Aphidoidea</taxon>
        <taxon>Aphididae</taxon>
        <taxon>Sipha</taxon>
    </lineage>
</organism>
<evidence type="ECO:0000313" key="9">
    <source>
        <dbReference type="Proteomes" id="UP000694846"/>
    </source>
</evidence>
<dbReference type="GO" id="GO:0004843">
    <property type="term" value="F:cysteine-type deubiquitinase activity"/>
    <property type="evidence" value="ECO:0007669"/>
    <property type="project" value="InterPro"/>
</dbReference>
<dbReference type="CDD" id="cd08068">
    <property type="entry name" value="MPN_BRCC36"/>
    <property type="match status" value="1"/>
</dbReference>
<dbReference type="GO" id="GO:0006508">
    <property type="term" value="P:proteolysis"/>
    <property type="evidence" value="ECO:0007669"/>
    <property type="project" value="UniProtKB-KW"/>
</dbReference>
<evidence type="ECO:0000256" key="5">
    <source>
        <dbReference type="ARBA" id="ARBA00022801"/>
    </source>
</evidence>
<dbReference type="InterPro" id="IPR037518">
    <property type="entry name" value="MPN"/>
</dbReference>
<dbReference type="GO" id="GO:0070536">
    <property type="term" value="P:protein K63-linked deubiquitination"/>
    <property type="evidence" value="ECO:0007669"/>
    <property type="project" value="InterPro"/>
</dbReference>
<dbReference type="Pfam" id="PF18110">
    <property type="entry name" value="BRCC36_C"/>
    <property type="match status" value="1"/>
</dbReference>
<dbReference type="SMART" id="SM00232">
    <property type="entry name" value="JAB_MPN"/>
    <property type="match status" value="1"/>
</dbReference>
<evidence type="ECO:0000256" key="2">
    <source>
        <dbReference type="ARBA" id="ARBA00022670"/>
    </source>
</evidence>
<evidence type="ECO:0000256" key="1">
    <source>
        <dbReference type="ARBA" id="ARBA00008021"/>
    </source>
</evidence>
<evidence type="ECO:0000259" key="8">
    <source>
        <dbReference type="PROSITE" id="PS50249"/>
    </source>
</evidence>
<evidence type="ECO:0000256" key="6">
    <source>
        <dbReference type="ARBA" id="ARBA00022833"/>
    </source>
</evidence>
<evidence type="ECO:0000256" key="3">
    <source>
        <dbReference type="ARBA" id="ARBA00022723"/>
    </source>
</evidence>
<dbReference type="InterPro" id="IPR050242">
    <property type="entry name" value="JAMM_MPN+_peptidase_M67A"/>
</dbReference>
<dbReference type="GO" id="GO:0008237">
    <property type="term" value="F:metallopeptidase activity"/>
    <property type="evidence" value="ECO:0007669"/>
    <property type="project" value="UniProtKB-KW"/>
</dbReference>
<dbReference type="InterPro" id="IPR000555">
    <property type="entry name" value="JAMM/MPN+_dom"/>
</dbReference>
<dbReference type="PANTHER" id="PTHR10410">
    <property type="entry name" value="EUKARYOTIC TRANSLATION INITIATION FACTOR 3 -RELATED"/>
    <property type="match status" value="1"/>
</dbReference>
<evidence type="ECO:0000256" key="4">
    <source>
        <dbReference type="ARBA" id="ARBA00022786"/>
    </source>
</evidence>
<proteinExistence type="inferred from homology"/>
<sequence length="319" mass="35758">MNKQSSNEPTQVFISDEVLLMCHNLALLTEKEEVAALLIGQKITYGNGMTVVSVSALSIPPRGEIKKDRVEIMSEDLVNAMEDAKHFSRVKGENLNVIGWYHSHPHITVWPSSVDLQTQLNLQNMDSCFIGIICSSYNTDTTTMMKEMKTVCFQAKQINGLVHRIDVKFQVVPTSSTSQLSFGVIVKHIETLYDELIKNYNQANVDDISPMAQLHNDAVYTLSGIHMLETVAKPMLQMLETQRESSTKRIQILQTKLDQLNLGQNYEYFCDGDYKNNDQDNLPKNSAYLNDEDLSTSLADPVISSGTIQKKSSMVSSPV</sequence>
<dbReference type="GeneID" id="112683412"/>
<keyword evidence="9" id="KW-1185">Reference proteome</keyword>
<dbReference type="PROSITE" id="PS50249">
    <property type="entry name" value="MPN"/>
    <property type="match status" value="1"/>
</dbReference>
<dbReference type="InterPro" id="IPR033860">
    <property type="entry name" value="MPN_BRCC36"/>
</dbReference>
<reference evidence="10" key="1">
    <citation type="submission" date="2025-08" db="UniProtKB">
        <authorList>
            <consortium name="RefSeq"/>
        </authorList>
    </citation>
    <scope>IDENTIFICATION</scope>
    <source>
        <tissue evidence="10">Whole body</tissue>
    </source>
</reference>
<dbReference type="GO" id="GO:0070531">
    <property type="term" value="C:BRCA1-A complex"/>
    <property type="evidence" value="ECO:0007669"/>
    <property type="project" value="InterPro"/>
</dbReference>
<evidence type="ECO:0000313" key="10">
    <source>
        <dbReference type="RefSeq" id="XP_025410233.1"/>
    </source>
</evidence>
<dbReference type="Pfam" id="PF01398">
    <property type="entry name" value="JAB"/>
    <property type="match status" value="1"/>
</dbReference>
<dbReference type="RefSeq" id="XP_025410233.1">
    <property type="nucleotide sequence ID" value="XM_025554448.1"/>
</dbReference>
<dbReference type="Gene3D" id="3.40.140.10">
    <property type="entry name" value="Cytidine Deaminase, domain 2"/>
    <property type="match status" value="1"/>
</dbReference>
<keyword evidence="7" id="KW-0482">Metalloprotease</keyword>